<reference evidence="4 5" key="1">
    <citation type="journal article" date="2009" name="Science">
        <title>Green evolution and dynamic adaptations revealed by genomes of the marine picoeukaryotes Micromonas.</title>
        <authorList>
            <person name="Worden A.Z."/>
            <person name="Lee J.H."/>
            <person name="Mock T."/>
            <person name="Rouze P."/>
            <person name="Simmons M.P."/>
            <person name="Aerts A.L."/>
            <person name="Allen A.E."/>
            <person name="Cuvelier M.L."/>
            <person name="Derelle E."/>
            <person name="Everett M.V."/>
            <person name="Foulon E."/>
            <person name="Grimwood J."/>
            <person name="Gundlach H."/>
            <person name="Henrissat B."/>
            <person name="Napoli C."/>
            <person name="McDonald S.M."/>
            <person name="Parker M.S."/>
            <person name="Rombauts S."/>
            <person name="Salamov A."/>
            <person name="Von Dassow P."/>
            <person name="Badger J.H."/>
            <person name="Coutinho P.M."/>
            <person name="Demir E."/>
            <person name="Dubchak I."/>
            <person name="Gentemann C."/>
            <person name="Eikrem W."/>
            <person name="Gready J.E."/>
            <person name="John U."/>
            <person name="Lanier W."/>
            <person name="Lindquist E.A."/>
            <person name="Lucas S."/>
            <person name="Mayer K.F."/>
            <person name="Moreau H."/>
            <person name="Not F."/>
            <person name="Otillar R."/>
            <person name="Panaud O."/>
            <person name="Pangilinan J."/>
            <person name="Paulsen I."/>
            <person name="Piegu B."/>
            <person name="Poliakov A."/>
            <person name="Robbens S."/>
            <person name="Schmutz J."/>
            <person name="Toulza E."/>
            <person name="Wyss T."/>
            <person name="Zelensky A."/>
            <person name="Zhou K."/>
            <person name="Armbrust E.V."/>
            <person name="Bhattacharya D."/>
            <person name="Goodenough U.W."/>
            <person name="Van de Peer Y."/>
            <person name="Grigoriev I.V."/>
        </authorList>
    </citation>
    <scope>NUCLEOTIDE SEQUENCE [LARGE SCALE GENOMIC DNA]</scope>
    <source>
        <strain evidence="4 5">CCMP1545</strain>
    </source>
</reference>
<dbReference type="KEGG" id="mpp:MICPUCDRAFT_66431"/>
<dbReference type="GO" id="GO:0008234">
    <property type="term" value="F:cysteine-type peptidase activity"/>
    <property type="evidence" value="ECO:0007669"/>
    <property type="project" value="InterPro"/>
</dbReference>
<keyword evidence="4" id="KW-0378">Hydrolase</keyword>
<feature type="domain" description="Peptidase C1A papain C-terminal" evidence="3">
    <location>
        <begin position="294"/>
        <end position="536"/>
    </location>
</feature>
<sequence>MNSTPISSLVWTLDPQRNATFPEIIISPQVLINCRGGGSCEGGNPAAAYEYIASRGLPDETCQNYEAVDGKCDPYGRCETCEPGTDPAPFLPGTCAPVVSYTKYTVGDFGDFAEDDHDATGRVTTRAERIKAEIATRGPISCGIHVTDGFEAYAGGIYSERKWTPYFPNHELSLVGYGVDDDSGEEYWIGRNSWGTYWGEGGFFRIKMHGQNLGIETDCTWGVPKEMETRAPTTPPNPPKTPTTEKKRSYKTNPAVKKGTHHDYVTPCARRSPVLIETSVKTPEPHETIGVADLPASYDVRDVLGGVSLASINRNQHIPQYCGSCWAHGTTSAMSDRLALMRDGAFPEIDLSPQVLVDCVTGGGTQGCSGGDPTAAYQWILQNGVTDETCQNYQAKDMACSAMHKCQTCDPPFAANNKGCYAIEEPAARVYHISEHGTVSGEEKMMAEIATRGPIACGLCVTPEFEAYAGGVFEDTTGCTQEDHIISIAGYGTTEDGTKYWIGRNSWGTYWGESGWFKIIRGVDNLGVEDNCDWAVPIVPETNQGIGGRDRGE</sequence>
<dbReference type="Proteomes" id="UP000001876">
    <property type="component" value="Unassembled WGS sequence"/>
</dbReference>
<dbReference type="PANTHER" id="PTHR12411">
    <property type="entry name" value="CYSTEINE PROTEASE FAMILY C1-RELATED"/>
    <property type="match status" value="1"/>
</dbReference>
<dbReference type="OrthoDB" id="190265at2759"/>
<organism evidence="5">
    <name type="scientific">Micromonas pusilla (strain CCMP1545)</name>
    <name type="common">Picoplanktonic green alga</name>
    <dbReference type="NCBI Taxonomy" id="564608"/>
    <lineage>
        <taxon>Eukaryota</taxon>
        <taxon>Viridiplantae</taxon>
        <taxon>Chlorophyta</taxon>
        <taxon>Mamiellophyceae</taxon>
        <taxon>Mamiellales</taxon>
        <taxon>Mamiellaceae</taxon>
        <taxon>Micromonas</taxon>
    </lineage>
</organism>
<keyword evidence="4" id="KW-0645">Protease</keyword>
<dbReference type="InterPro" id="IPR025661">
    <property type="entry name" value="Pept_asp_AS"/>
</dbReference>
<feature type="domain" description="Peptidase C1A papain C-terminal" evidence="3">
    <location>
        <begin position="4"/>
        <end position="223"/>
    </location>
</feature>
<proteinExistence type="inferred from homology"/>
<dbReference type="eggNOG" id="KOG1543">
    <property type="taxonomic scope" value="Eukaryota"/>
</dbReference>
<protein>
    <submittedName>
        <fullName evidence="4">Papain family cysteine protease</fullName>
    </submittedName>
</protein>
<accession>C1N8M6</accession>
<dbReference type="PROSITE" id="PS00640">
    <property type="entry name" value="THIOL_PROTEASE_ASN"/>
    <property type="match status" value="2"/>
</dbReference>
<evidence type="ECO:0000313" key="4">
    <source>
        <dbReference type="EMBL" id="EEH51916.1"/>
    </source>
</evidence>
<dbReference type="SMART" id="SM00645">
    <property type="entry name" value="Pept_C1"/>
    <property type="match status" value="2"/>
</dbReference>
<dbReference type="Pfam" id="PF00112">
    <property type="entry name" value="Peptidase_C1"/>
    <property type="match status" value="2"/>
</dbReference>
<dbReference type="STRING" id="564608.C1N8M6"/>
<dbReference type="GO" id="GO:0006508">
    <property type="term" value="P:proteolysis"/>
    <property type="evidence" value="ECO:0007669"/>
    <property type="project" value="UniProtKB-KW"/>
</dbReference>
<evidence type="ECO:0000256" key="1">
    <source>
        <dbReference type="ARBA" id="ARBA00008455"/>
    </source>
</evidence>
<dbReference type="AlphaFoldDB" id="C1N8M6"/>
<dbReference type="InterPro" id="IPR038765">
    <property type="entry name" value="Papain-like_cys_pep_sf"/>
</dbReference>
<keyword evidence="5" id="KW-1185">Reference proteome</keyword>
<dbReference type="RefSeq" id="XP_003064294.1">
    <property type="nucleotide sequence ID" value="XM_003064248.1"/>
</dbReference>
<comment type="similarity">
    <text evidence="1">Belongs to the peptidase C1 family.</text>
</comment>
<dbReference type="OMA" id="HTYEAIN"/>
<dbReference type="FunFam" id="3.90.70.10:FF:000117">
    <property type="entry name" value="Probable papain cysteine protease"/>
    <property type="match status" value="1"/>
</dbReference>
<evidence type="ECO:0000313" key="5">
    <source>
        <dbReference type="Proteomes" id="UP000001876"/>
    </source>
</evidence>
<dbReference type="Gene3D" id="3.90.70.10">
    <property type="entry name" value="Cysteine proteinases"/>
    <property type="match status" value="2"/>
</dbReference>
<gene>
    <name evidence="4" type="ORF">MICPUCDRAFT_66431</name>
</gene>
<evidence type="ECO:0000259" key="3">
    <source>
        <dbReference type="SMART" id="SM00645"/>
    </source>
</evidence>
<name>C1N8M6_MICPC</name>
<dbReference type="SUPFAM" id="SSF54001">
    <property type="entry name" value="Cysteine proteinases"/>
    <property type="match status" value="2"/>
</dbReference>
<dbReference type="GeneID" id="9689735"/>
<dbReference type="EMBL" id="GG663750">
    <property type="protein sequence ID" value="EEH51916.1"/>
    <property type="molecule type" value="Genomic_DNA"/>
</dbReference>
<feature type="region of interest" description="Disordered" evidence="2">
    <location>
        <begin position="227"/>
        <end position="261"/>
    </location>
</feature>
<dbReference type="InterPro" id="IPR013128">
    <property type="entry name" value="Peptidase_C1A"/>
</dbReference>
<dbReference type="InterPro" id="IPR000668">
    <property type="entry name" value="Peptidase_C1A_C"/>
</dbReference>
<evidence type="ECO:0000256" key="2">
    <source>
        <dbReference type="SAM" id="MobiDB-lite"/>
    </source>
</evidence>